<dbReference type="InterPro" id="IPR050295">
    <property type="entry name" value="Plant_2OG-oxidoreductases"/>
</dbReference>
<dbReference type="Pfam" id="PF03171">
    <property type="entry name" value="2OG-FeII_Oxy"/>
    <property type="match status" value="1"/>
</dbReference>
<dbReference type="InterPro" id="IPR005123">
    <property type="entry name" value="Oxoglu/Fe-dep_dioxygenase_dom"/>
</dbReference>
<dbReference type="SUPFAM" id="SSF51197">
    <property type="entry name" value="Clavaminate synthase-like"/>
    <property type="match status" value="1"/>
</dbReference>
<organism evidence="5 6">
    <name type="scientific">Vicia faba</name>
    <name type="common">Broad bean</name>
    <name type="synonym">Faba vulgaris</name>
    <dbReference type="NCBI Taxonomy" id="3906"/>
    <lineage>
        <taxon>Eukaryota</taxon>
        <taxon>Viridiplantae</taxon>
        <taxon>Streptophyta</taxon>
        <taxon>Embryophyta</taxon>
        <taxon>Tracheophyta</taxon>
        <taxon>Spermatophyta</taxon>
        <taxon>Magnoliopsida</taxon>
        <taxon>eudicotyledons</taxon>
        <taxon>Gunneridae</taxon>
        <taxon>Pentapetalae</taxon>
        <taxon>rosids</taxon>
        <taxon>fabids</taxon>
        <taxon>Fabales</taxon>
        <taxon>Fabaceae</taxon>
        <taxon>Papilionoideae</taxon>
        <taxon>50 kb inversion clade</taxon>
        <taxon>NPAAA clade</taxon>
        <taxon>Hologalegina</taxon>
        <taxon>IRL clade</taxon>
        <taxon>Fabeae</taxon>
        <taxon>Vicia</taxon>
    </lineage>
</organism>
<dbReference type="InterPro" id="IPR027443">
    <property type="entry name" value="IPNS-like_sf"/>
</dbReference>
<dbReference type="Proteomes" id="UP001157006">
    <property type="component" value="Chromosome 1S"/>
</dbReference>
<name>A0AAV0Z9V1_VICFA</name>
<dbReference type="AlphaFoldDB" id="A0AAV0Z9V1"/>
<evidence type="ECO:0000259" key="4">
    <source>
        <dbReference type="PROSITE" id="PS51471"/>
    </source>
</evidence>
<dbReference type="GO" id="GO:0046872">
    <property type="term" value="F:metal ion binding"/>
    <property type="evidence" value="ECO:0007669"/>
    <property type="project" value="UniProtKB-KW"/>
</dbReference>
<dbReference type="Gene3D" id="2.60.120.330">
    <property type="entry name" value="B-lactam Antibiotic, Isopenicillin N Synthase, Chain"/>
    <property type="match status" value="1"/>
</dbReference>
<dbReference type="PANTHER" id="PTHR47991">
    <property type="entry name" value="OXOGLUTARATE/IRON-DEPENDENT DIOXYGENASE"/>
    <property type="match status" value="1"/>
</dbReference>
<dbReference type="EMBL" id="OX451735">
    <property type="protein sequence ID" value="CAI8595370.1"/>
    <property type="molecule type" value="Genomic_DNA"/>
</dbReference>
<dbReference type="PROSITE" id="PS51471">
    <property type="entry name" value="FE2OG_OXY"/>
    <property type="match status" value="1"/>
</dbReference>
<dbReference type="InterPro" id="IPR044861">
    <property type="entry name" value="IPNS-like_FE2OG_OXY"/>
</dbReference>
<evidence type="ECO:0000313" key="5">
    <source>
        <dbReference type="EMBL" id="CAI8595370.1"/>
    </source>
</evidence>
<evidence type="ECO:0000256" key="3">
    <source>
        <dbReference type="ARBA" id="ARBA00023004"/>
    </source>
</evidence>
<gene>
    <name evidence="5" type="ORF">VFH_I187960</name>
</gene>
<evidence type="ECO:0000256" key="2">
    <source>
        <dbReference type="ARBA" id="ARBA00022896"/>
    </source>
</evidence>
<evidence type="ECO:0000313" key="6">
    <source>
        <dbReference type="Proteomes" id="UP001157006"/>
    </source>
</evidence>
<evidence type="ECO:0000256" key="1">
    <source>
        <dbReference type="ARBA" id="ARBA00022723"/>
    </source>
</evidence>
<protein>
    <recommendedName>
        <fullName evidence="4">Fe2OG dioxygenase domain-containing protein</fullName>
    </recommendedName>
</protein>
<keyword evidence="6" id="KW-1185">Reference proteome</keyword>
<proteinExistence type="predicted"/>
<sequence length="123" mass="13725">MDGAGNHIGGLQVLHDNQSIDVPPIHGALVVNIADLLQLVSNDEFKSVEHRVLANHIGPRISVAYVFRTHDHSPEYMEKVIGPIKELLSKEVPPIYKDIYFKEFLTHRYANGIGVSALSPYKL</sequence>
<feature type="domain" description="Fe2OG dioxygenase" evidence="4">
    <location>
        <begin position="1"/>
        <end position="71"/>
    </location>
</feature>
<dbReference type="GO" id="GO:0031418">
    <property type="term" value="F:L-ascorbic acid binding"/>
    <property type="evidence" value="ECO:0007669"/>
    <property type="project" value="UniProtKB-KW"/>
</dbReference>
<keyword evidence="3" id="KW-0408">Iron</keyword>
<reference evidence="5 6" key="1">
    <citation type="submission" date="2023-01" db="EMBL/GenBank/DDBJ databases">
        <authorList>
            <person name="Kreplak J."/>
        </authorList>
    </citation>
    <scope>NUCLEOTIDE SEQUENCE [LARGE SCALE GENOMIC DNA]</scope>
</reference>
<keyword evidence="2" id="KW-0847">Vitamin C</keyword>
<keyword evidence="1" id="KW-0479">Metal-binding</keyword>
<accession>A0AAV0Z9V1</accession>